<accession>A0A7Z1S5A8</accession>
<proteinExistence type="predicted"/>
<evidence type="ECO:0000313" key="1">
    <source>
        <dbReference type="EMBL" id="PMP31816.1"/>
    </source>
</evidence>
<reference evidence="1" key="1">
    <citation type="submission" date="2016-07" db="EMBL/GenBank/DDBJ databases">
        <authorList>
            <person name="Kauffman K."/>
            <person name="Arevalo P."/>
            <person name="Polz M.F."/>
        </authorList>
    </citation>
    <scope>NUCLEOTIDE SEQUENCE</scope>
    <source>
        <strain evidence="1">10N.222.46.E12</strain>
    </source>
</reference>
<comment type="caution">
    <text evidence="1">The sequence shown here is derived from an EMBL/GenBank/DDBJ whole genome shotgun (WGS) entry which is preliminary data.</text>
</comment>
<protein>
    <submittedName>
        <fullName evidence="1">Uncharacterized protein</fullName>
    </submittedName>
</protein>
<sequence length="71" mass="8133">MSLLYREDNFYYGANGQFQMRRNSTAPLDYKACLNSDEPLGIKGAREGPARLAYNLYFDEMLDYAKPITAL</sequence>
<dbReference type="RefSeq" id="WP_016798712.1">
    <property type="nucleotide sequence ID" value="NZ_CP170028.1"/>
</dbReference>
<dbReference type="AlphaFoldDB" id="A0A7Z1S5A8"/>
<organism evidence="1">
    <name type="scientific">Vibrio cyclitrophicus</name>
    <dbReference type="NCBI Taxonomy" id="47951"/>
    <lineage>
        <taxon>Bacteria</taxon>
        <taxon>Pseudomonadati</taxon>
        <taxon>Pseudomonadota</taxon>
        <taxon>Gammaproteobacteria</taxon>
        <taxon>Vibrionales</taxon>
        <taxon>Vibrionaceae</taxon>
        <taxon>Vibrio</taxon>
    </lineage>
</organism>
<reference evidence="1" key="2">
    <citation type="journal article" date="2018" name="Nature">
        <title>A major lineage of non-tailed dsDNA viruses as unrecognized killers of marine bacteria.</title>
        <authorList>
            <person name="Kauffman K.M."/>
            <person name="Hussain F.A."/>
            <person name="Yang J."/>
            <person name="Arevalo P."/>
            <person name="Brown J.M."/>
            <person name="Chang W.K."/>
            <person name="VanInsberghe D."/>
            <person name="Elsherbini J."/>
            <person name="Sharma R.S."/>
            <person name="Cutler M.B."/>
            <person name="Kelly L."/>
            <person name="Polz M.F."/>
        </authorList>
    </citation>
    <scope>NUCLEOTIDE SEQUENCE</scope>
    <source>
        <strain evidence="1">10N.222.46.E12</strain>
    </source>
</reference>
<dbReference type="EMBL" id="MDBS01000016">
    <property type="protein sequence ID" value="PMP31816.1"/>
    <property type="molecule type" value="Genomic_DNA"/>
</dbReference>
<gene>
    <name evidence="1" type="ORF">BCS90_10925</name>
</gene>
<name>A0A7Z1S5A8_9VIBR</name>